<evidence type="ECO:0000313" key="7">
    <source>
        <dbReference type="EMBL" id="KAK7542459.1"/>
    </source>
</evidence>
<dbReference type="RefSeq" id="XP_066658752.1">
    <property type="nucleotide sequence ID" value="XM_066797600.1"/>
</dbReference>
<feature type="transmembrane region" description="Helical" evidence="6">
    <location>
        <begin position="410"/>
        <end position="434"/>
    </location>
</feature>
<feature type="transmembrane region" description="Helical" evidence="6">
    <location>
        <begin position="59"/>
        <end position="80"/>
    </location>
</feature>
<keyword evidence="4 6" id="KW-1133">Transmembrane helix</keyword>
<comment type="subcellular location">
    <subcellularLocation>
        <location evidence="1">Membrane</location>
        <topology evidence="1">Multi-pass membrane protein</topology>
    </subcellularLocation>
</comment>
<feature type="transmembrane region" description="Helical" evidence="6">
    <location>
        <begin position="187"/>
        <end position="205"/>
    </location>
</feature>
<evidence type="ECO:0000256" key="1">
    <source>
        <dbReference type="ARBA" id="ARBA00004141"/>
    </source>
</evidence>
<feature type="transmembrane region" description="Helical" evidence="6">
    <location>
        <begin position="455"/>
        <end position="478"/>
    </location>
</feature>
<feature type="transmembrane region" description="Helical" evidence="6">
    <location>
        <begin position="341"/>
        <end position="365"/>
    </location>
</feature>
<keyword evidence="3 6" id="KW-0812">Transmembrane</keyword>
<feature type="transmembrane region" description="Helical" evidence="6">
    <location>
        <begin position="295"/>
        <end position="321"/>
    </location>
</feature>
<comment type="similarity">
    <text evidence="2">Belongs to the purine-cytosine permease (2.A.39) family.</text>
</comment>
<reference evidence="7 8" key="1">
    <citation type="submission" date="2024-04" db="EMBL/GenBank/DDBJ databases">
        <title>Phyllosticta paracitricarpa is synonymous to the EU quarantine fungus P. citricarpa based on phylogenomic analyses.</title>
        <authorList>
            <consortium name="Lawrence Berkeley National Laboratory"/>
            <person name="Van ingen-buijs V.A."/>
            <person name="Van westerhoven A.C."/>
            <person name="Haridas S."/>
            <person name="Skiadas P."/>
            <person name="Martin F."/>
            <person name="Groenewald J.Z."/>
            <person name="Crous P.W."/>
            <person name="Seidl M.F."/>
        </authorList>
    </citation>
    <scope>NUCLEOTIDE SEQUENCE [LARGE SCALE GENOMIC DNA]</scope>
    <source>
        <strain evidence="7 8">CPC 17464</strain>
    </source>
</reference>
<sequence length="560" mass="61280">MLVSRINKARVAFSSVRSFASAIETKESAQGRLEHRNPWSNEDLDISPRKDWTWGWWDYAAFWWSYGFSTGVWAAGSSLVSVGLTWWQAIICIFVSHLLGAIGMAMHSRSAATYHFGFPVASRIVWGLRGAFFPVFVRVLVGTIWVGIQLVQGGYFTAVLLRAVFGKSFHDLKNTIPASQDITVQQLIGLLIFWTITLPILSIPVPRVRIIYTVKSVVLPPVVIGLFIFCILQGRAHDYSPGKFSASAPMHGATLAWAMLAGINSVMGKTSTSVVNQPDLARYARTKTAPMWSQLLALPIGNTLCATLGIFGTSAINAAWGAEIWNPWDLSDAILDRYWNAGARAGVAVVALGFMFSIFGSNLGANVIPWGADTSIILPRFINIRRGMYISYILGLVICPWNILNSATSFLRFLGGYSIFLGPFVGIFLTDYLVVRHGNVRVAALFDPAAANGAYWYRGGISWRAAVAYVVAVVLPIPGFTAEFGCKVSAGAVHLYEIGWLLTCVVSSVVYWALCRLGGSFAVEERRLPFEALAAEQLEAMEDASAQEVERLQVNGAIKV</sequence>
<feature type="transmembrane region" description="Helical" evidence="6">
    <location>
        <begin position="126"/>
        <end position="148"/>
    </location>
</feature>
<dbReference type="EMBL" id="JBBPEH010000002">
    <property type="protein sequence ID" value="KAK7542459.1"/>
    <property type="molecule type" value="Genomic_DNA"/>
</dbReference>
<evidence type="ECO:0000313" key="8">
    <source>
        <dbReference type="Proteomes" id="UP001360953"/>
    </source>
</evidence>
<protein>
    <submittedName>
        <fullName evidence="7">Allantoin</fullName>
    </submittedName>
</protein>
<evidence type="ECO:0000256" key="4">
    <source>
        <dbReference type="ARBA" id="ARBA00022989"/>
    </source>
</evidence>
<name>A0ABR1M4E1_9PEZI</name>
<evidence type="ECO:0000256" key="3">
    <source>
        <dbReference type="ARBA" id="ARBA00022692"/>
    </source>
</evidence>
<dbReference type="PANTHER" id="PTHR30618">
    <property type="entry name" value="NCS1 FAMILY PURINE/PYRIMIDINE TRANSPORTER"/>
    <property type="match status" value="1"/>
</dbReference>
<feature type="transmembrane region" description="Helical" evidence="6">
    <location>
        <begin position="248"/>
        <end position="267"/>
    </location>
</feature>
<feature type="transmembrane region" description="Helical" evidence="6">
    <location>
        <begin position="386"/>
        <end position="404"/>
    </location>
</feature>
<evidence type="ECO:0000256" key="2">
    <source>
        <dbReference type="ARBA" id="ARBA00008974"/>
    </source>
</evidence>
<evidence type="ECO:0000256" key="5">
    <source>
        <dbReference type="ARBA" id="ARBA00023136"/>
    </source>
</evidence>
<dbReference type="PANTHER" id="PTHR30618:SF0">
    <property type="entry name" value="PURINE-URACIL PERMEASE NCS1"/>
    <property type="match status" value="1"/>
</dbReference>
<dbReference type="Proteomes" id="UP001360953">
    <property type="component" value="Unassembled WGS sequence"/>
</dbReference>
<dbReference type="GeneID" id="92030506"/>
<dbReference type="Gene3D" id="1.10.4160.10">
    <property type="entry name" value="Hydantoin permease"/>
    <property type="match status" value="1"/>
</dbReference>
<comment type="caution">
    <text evidence="7">The sequence shown here is derived from an EMBL/GenBank/DDBJ whole genome shotgun (WGS) entry which is preliminary data.</text>
</comment>
<proteinExistence type="inferred from homology"/>
<accession>A0ABR1M4E1</accession>
<dbReference type="InterPro" id="IPR001248">
    <property type="entry name" value="Pur-cyt_permease"/>
</dbReference>
<keyword evidence="5 6" id="KW-0472">Membrane</keyword>
<evidence type="ECO:0000256" key="6">
    <source>
        <dbReference type="SAM" id="Phobius"/>
    </source>
</evidence>
<dbReference type="InterPro" id="IPR045225">
    <property type="entry name" value="Uracil/uridine/allantoin_perm"/>
</dbReference>
<keyword evidence="8" id="KW-1185">Reference proteome</keyword>
<feature type="transmembrane region" description="Helical" evidence="6">
    <location>
        <begin position="498"/>
        <end position="517"/>
    </location>
</feature>
<feature type="transmembrane region" description="Helical" evidence="6">
    <location>
        <begin position="86"/>
        <end position="105"/>
    </location>
</feature>
<feature type="transmembrane region" description="Helical" evidence="6">
    <location>
        <begin position="217"/>
        <end position="236"/>
    </location>
</feature>
<organism evidence="7 8">
    <name type="scientific">Phyllosticta citribraziliensis</name>
    <dbReference type="NCBI Taxonomy" id="989973"/>
    <lineage>
        <taxon>Eukaryota</taxon>
        <taxon>Fungi</taxon>
        <taxon>Dikarya</taxon>
        <taxon>Ascomycota</taxon>
        <taxon>Pezizomycotina</taxon>
        <taxon>Dothideomycetes</taxon>
        <taxon>Dothideomycetes incertae sedis</taxon>
        <taxon>Botryosphaeriales</taxon>
        <taxon>Phyllostictaceae</taxon>
        <taxon>Phyllosticta</taxon>
    </lineage>
</organism>
<dbReference type="Pfam" id="PF02133">
    <property type="entry name" value="Transp_cyt_pur"/>
    <property type="match status" value="1"/>
</dbReference>
<gene>
    <name evidence="7" type="ORF">J3D65DRAFT_565880</name>
</gene>